<dbReference type="Gramene" id="Bo3g078710.1">
    <property type="protein sequence ID" value="Bo3g078710.1"/>
    <property type="gene ID" value="Bo3g078710"/>
</dbReference>
<reference evidence="3" key="2">
    <citation type="submission" date="2015-03" db="UniProtKB">
        <authorList>
            <consortium name="EnsemblPlants"/>
        </authorList>
    </citation>
    <scope>IDENTIFICATION</scope>
</reference>
<feature type="domain" description="CCHC-type" evidence="2">
    <location>
        <begin position="569"/>
        <end position="585"/>
    </location>
</feature>
<evidence type="ECO:0000256" key="1">
    <source>
        <dbReference type="SAM" id="MobiDB-lite"/>
    </source>
</evidence>
<dbReference type="eggNOG" id="KOG1075">
    <property type="taxonomic scope" value="Eukaryota"/>
</dbReference>
<feature type="compositionally biased region" description="Basic and acidic residues" evidence="1">
    <location>
        <begin position="169"/>
        <end position="205"/>
    </location>
</feature>
<reference evidence="3 4" key="1">
    <citation type="journal article" date="2014" name="Genome Biol.">
        <title>Transcriptome and methylome profiling reveals relics of genome dominance in the mesopolyploid Brassica oleracea.</title>
        <authorList>
            <person name="Parkin I.A."/>
            <person name="Koh C."/>
            <person name="Tang H."/>
            <person name="Robinson S.J."/>
            <person name="Kagale S."/>
            <person name="Clarke W.E."/>
            <person name="Town C.D."/>
            <person name="Nixon J."/>
            <person name="Krishnakumar V."/>
            <person name="Bidwell S.L."/>
            <person name="Denoeud F."/>
            <person name="Belcram H."/>
            <person name="Links M.G."/>
            <person name="Just J."/>
            <person name="Clarke C."/>
            <person name="Bender T."/>
            <person name="Huebert T."/>
            <person name="Mason A.S."/>
            <person name="Pires J.C."/>
            <person name="Barker G."/>
            <person name="Moore J."/>
            <person name="Walley P.G."/>
            <person name="Manoli S."/>
            <person name="Batley J."/>
            <person name="Edwards D."/>
            <person name="Nelson M.N."/>
            <person name="Wang X."/>
            <person name="Paterson A.H."/>
            <person name="King G."/>
            <person name="Bancroft I."/>
            <person name="Chalhoub B."/>
            <person name="Sharpe A.G."/>
        </authorList>
    </citation>
    <scope>NUCLEOTIDE SEQUENCE</scope>
    <source>
        <strain evidence="3 4">cv. TO1000</strain>
    </source>
</reference>
<keyword evidence="4" id="KW-1185">Reference proteome</keyword>
<feature type="region of interest" description="Disordered" evidence="1">
    <location>
        <begin position="647"/>
        <end position="681"/>
    </location>
</feature>
<dbReference type="InterPro" id="IPR025558">
    <property type="entry name" value="DUF4283"/>
</dbReference>
<dbReference type="HOGENOM" id="CLU_353157_0_0_1"/>
<dbReference type="AlphaFoldDB" id="A0A0D3BCL7"/>
<protein>
    <recommendedName>
        <fullName evidence="2">CCHC-type domain-containing protein</fullName>
    </recommendedName>
</protein>
<feature type="region of interest" description="Disordered" evidence="1">
    <location>
        <begin position="250"/>
        <end position="350"/>
    </location>
</feature>
<dbReference type="InterPro" id="IPR040256">
    <property type="entry name" value="At4g02000-like"/>
</dbReference>
<dbReference type="PANTHER" id="PTHR31286">
    <property type="entry name" value="GLYCINE-RICH CELL WALL STRUCTURAL PROTEIN 1.8-LIKE"/>
    <property type="match status" value="1"/>
</dbReference>
<dbReference type="Pfam" id="PF14111">
    <property type="entry name" value="DUF4283"/>
    <property type="match status" value="1"/>
</dbReference>
<organism evidence="3 4">
    <name type="scientific">Brassica oleracea var. oleracea</name>
    <dbReference type="NCBI Taxonomy" id="109376"/>
    <lineage>
        <taxon>Eukaryota</taxon>
        <taxon>Viridiplantae</taxon>
        <taxon>Streptophyta</taxon>
        <taxon>Embryophyta</taxon>
        <taxon>Tracheophyta</taxon>
        <taxon>Spermatophyta</taxon>
        <taxon>Magnoliopsida</taxon>
        <taxon>eudicotyledons</taxon>
        <taxon>Gunneridae</taxon>
        <taxon>Pentapetalae</taxon>
        <taxon>rosids</taxon>
        <taxon>malvids</taxon>
        <taxon>Brassicales</taxon>
        <taxon>Brassicaceae</taxon>
        <taxon>Brassiceae</taxon>
        <taxon>Brassica</taxon>
    </lineage>
</organism>
<feature type="domain" description="CCHC-type" evidence="2">
    <location>
        <begin position="589"/>
        <end position="605"/>
    </location>
</feature>
<dbReference type="InterPro" id="IPR036875">
    <property type="entry name" value="Znf_CCHC_sf"/>
</dbReference>
<feature type="compositionally biased region" description="Polar residues" evidence="1">
    <location>
        <begin position="337"/>
        <end position="346"/>
    </location>
</feature>
<evidence type="ECO:0000313" key="3">
    <source>
        <dbReference type="EnsemblPlants" id="Bo3g078710.1"/>
    </source>
</evidence>
<dbReference type="InterPro" id="IPR001878">
    <property type="entry name" value="Znf_CCHC"/>
</dbReference>
<feature type="compositionally biased region" description="Low complexity" evidence="1">
    <location>
        <begin position="711"/>
        <end position="722"/>
    </location>
</feature>
<dbReference type="SUPFAM" id="SSF57756">
    <property type="entry name" value="Retrovirus zinc finger-like domains"/>
    <property type="match status" value="1"/>
</dbReference>
<dbReference type="GO" id="GO:0003676">
    <property type="term" value="F:nucleic acid binding"/>
    <property type="evidence" value="ECO:0007669"/>
    <property type="project" value="InterPro"/>
</dbReference>
<dbReference type="PANTHER" id="PTHR31286:SF174">
    <property type="entry name" value="DUF4283 DOMAIN-CONTAINING PROTEIN"/>
    <property type="match status" value="1"/>
</dbReference>
<dbReference type="Proteomes" id="UP000032141">
    <property type="component" value="Chromosome C3"/>
</dbReference>
<proteinExistence type="predicted"/>
<evidence type="ECO:0000259" key="2">
    <source>
        <dbReference type="SMART" id="SM00343"/>
    </source>
</evidence>
<feature type="region of interest" description="Disordered" evidence="1">
    <location>
        <begin position="155"/>
        <end position="205"/>
    </location>
</feature>
<dbReference type="EnsemblPlants" id="Bo3g078710.1">
    <property type="protein sequence ID" value="Bo3g078710.1"/>
    <property type="gene ID" value="Bo3g078710"/>
</dbReference>
<dbReference type="SMART" id="SM00343">
    <property type="entry name" value="ZnF_C2HC"/>
    <property type="match status" value="2"/>
</dbReference>
<sequence>MKKIFRPHKLIANAQTYQWGNCLGHNNDLSGKENRHSFSISGLRSSCGRTRRFKSEAQVCARFLWSAGEVEDGRINSGSAIFGGRSEIRFSGSGSDLVQSVHRLCLASLPLLVWCEGTGVESLNLRLFPPVTTRAYLLAYLPRFWTHKDLVTPASPVARSESPSGQYAGKEKDNLETERSVELFEEGKMSNSKEEERESSTERESNVVRIKVVVTKEELRQILGHTKGINSIQRLDHVLKDSGRNISRAYEEDKELSDESWSPTSVKVATPDASSAVKSKVTNSPLAGSAAQTMSPPPAQNSSNRDLAKQTENPNPETLATNTQSVPENKDQLGAASKSSEPSSQPAAGLQNPAEFWKGYVKESSVKLLPEQTPYTLDSGETCVTIPNSVVEKNKKAWEYFILGQFYEEPPARGAIHAIVNGIWSRQKCDISVNKMEGNSFLFRVPCPNARRRILAQSFWQIDGQTMFVAKWSPGIQQCKPELDMVPVWLEFTGVLLQFFNKDALKEFAGLVGHPVCLHPATKNLTNIEVAKVYTVIDPRKPLPEFVNARFENGDTRRIGVTSPWLPSLCSYCKKFGHTILRCKAAPPTCTICNSVRHVTAACPRSNHLPKDTAKQKGKAPIKNLLPIVGKQQMVYKQVGVKTSDQPEFVSSSVPKDPPPAASLPPAVIPPPSPIVPVSPRNGTATVEYDLSKGSLSVDLSTESHLKEQFSSGSSSDTTLSSEADDPDDEDQFIEDLLSTRKYLSVFVSRLEPECRTSDKSCAQGNGNGGVSNKLLSEVALDQPARMTLYTTLCGN</sequence>
<name>A0A0D3BCL7_BRAOL</name>
<dbReference type="Gene3D" id="4.10.60.10">
    <property type="entry name" value="Zinc finger, CCHC-type"/>
    <property type="match status" value="1"/>
</dbReference>
<feature type="compositionally biased region" description="Polar residues" evidence="1">
    <location>
        <begin position="259"/>
        <end position="327"/>
    </location>
</feature>
<accession>A0A0D3BCL7</accession>
<evidence type="ECO:0000313" key="4">
    <source>
        <dbReference type="Proteomes" id="UP000032141"/>
    </source>
</evidence>
<dbReference type="GO" id="GO:0008270">
    <property type="term" value="F:zinc ion binding"/>
    <property type="evidence" value="ECO:0007669"/>
    <property type="project" value="InterPro"/>
</dbReference>
<feature type="region of interest" description="Disordered" evidence="1">
    <location>
        <begin position="707"/>
        <end position="730"/>
    </location>
</feature>
<feature type="compositionally biased region" description="Pro residues" evidence="1">
    <location>
        <begin position="656"/>
        <end position="677"/>
    </location>
</feature>